<dbReference type="AlphaFoldDB" id="A0A8H6PQ12"/>
<protein>
    <recommendedName>
        <fullName evidence="1">Cucumopine synthase C-terminal helical bundle domain-containing protein</fullName>
    </recommendedName>
</protein>
<sequence>MDGLPNKQSQAPREVKMKWPKLDATVTVKMNDSNPTLVRLLGTVLPYYSLQTHAVVAGDQLYHLVPLEQLIYTPADNKAPDRAKEPDGSVFLSSFQHLVIKYGEVTEHQAVATCGKVIDEDLKTLRWVADKVWESQCEAKEPIEVVVWDASKPEPDPKRISLFAPQRTGVTNEVRSFVEEVHKETEKSWSSVSAGIEKLHRGQAPAKPGSKNSYLGAMIFSSSVVRTLGYHIFDNILKLAATRPEFTLQHLIILFRDLVPSISEFIGYLGVEFLCDSYWKADKLIKENIESNPDQEEAREDFLAIMSALGFYVNLLNAQNLHMFPWKHTGEYQIR</sequence>
<dbReference type="Gene3D" id="2.40.100.20">
    <property type="match status" value="1"/>
</dbReference>
<comment type="caution">
    <text evidence="2">The sequence shown here is derived from an EMBL/GenBank/DDBJ whole genome shotgun (WGS) entry which is preliminary data.</text>
</comment>
<name>A0A8H6PQ12_9EURO</name>
<reference evidence="2" key="1">
    <citation type="submission" date="2020-06" db="EMBL/GenBank/DDBJ databases">
        <title>Draft genome sequences of strains closely related to Aspergillus parafelis and Aspergillus hiratsukae.</title>
        <authorList>
            <person name="Dos Santos R.A.C."/>
            <person name="Rivero-Menendez O."/>
            <person name="Steenwyk J.L."/>
            <person name="Mead M.E."/>
            <person name="Goldman G.H."/>
            <person name="Alastruey-Izquierdo A."/>
            <person name="Rokas A."/>
        </authorList>
    </citation>
    <scope>NUCLEOTIDE SEQUENCE</scope>
    <source>
        <strain evidence="2">CNM-CM5623</strain>
    </source>
</reference>
<gene>
    <name evidence="2" type="ORF">CNMCM5623_003887</name>
</gene>
<feature type="domain" description="Cucumopine synthase C-terminal helical bundle" evidence="1">
    <location>
        <begin position="175"/>
        <end position="323"/>
    </location>
</feature>
<dbReference type="OrthoDB" id="4299926at2759"/>
<dbReference type="Proteomes" id="UP000654922">
    <property type="component" value="Unassembled WGS sequence"/>
</dbReference>
<evidence type="ECO:0000313" key="3">
    <source>
        <dbReference type="Proteomes" id="UP000654922"/>
    </source>
</evidence>
<proteinExistence type="predicted"/>
<accession>A0A8H6PQ12</accession>
<dbReference type="EMBL" id="JACBAE010001384">
    <property type="protein sequence ID" value="KAF7158723.1"/>
    <property type="molecule type" value="Genomic_DNA"/>
</dbReference>
<evidence type="ECO:0000259" key="1">
    <source>
        <dbReference type="Pfam" id="PF18631"/>
    </source>
</evidence>
<evidence type="ECO:0000313" key="2">
    <source>
        <dbReference type="EMBL" id="KAF7158723.1"/>
    </source>
</evidence>
<dbReference type="InterPro" id="IPR040602">
    <property type="entry name" value="Cucumopine_C"/>
</dbReference>
<dbReference type="Pfam" id="PF18631">
    <property type="entry name" value="Cucumopine_C"/>
    <property type="match status" value="1"/>
</dbReference>
<organism evidence="2 3">
    <name type="scientific">Aspergillus felis</name>
    <dbReference type="NCBI Taxonomy" id="1287682"/>
    <lineage>
        <taxon>Eukaryota</taxon>
        <taxon>Fungi</taxon>
        <taxon>Dikarya</taxon>
        <taxon>Ascomycota</taxon>
        <taxon>Pezizomycotina</taxon>
        <taxon>Eurotiomycetes</taxon>
        <taxon>Eurotiomycetidae</taxon>
        <taxon>Eurotiales</taxon>
        <taxon>Aspergillaceae</taxon>
        <taxon>Aspergillus</taxon>
        <taxon>Aspergillus subgen. Fumigati</taxon>
    </lineage>
</organism>